<keyword evidence="1" id="KW-1185">Reference proteome</keyword>
<name>A0A915KLS7_ROMCU</name>
<dbReference type="WBParaSite" id="nRc.2.0.1.t38761-RA">
    <property type="protein sequence ID" value="nRc.2.0.1.t38761-RA"/>
    <property type="gene ID" value="nRc.2.0.1.g38761"/>
</dbReference>
<evidence type="ECO:0000313" key="2">
    <source>
        <dbReference type="WBParaSite" id="nRc.2.0.1.t38761-RA"/>
    </source>
</evidence>
<proteinExistence type="predicted"/>
<reference evidence="2" key="1">
    <citation type="submission" date="2022-11" db="UniProtKB">
        <authorList>
            <consortium name="WormBaseParasite"/>
        </authorList>
    </citation>
    <scope>IDENTIFICATION</scope>
</reference>
<evidence type="ECO:0000313" key="1">
    <source>
        <dbReference type="Proteomes" id="UP000887565"/>
    </source>
</evidence>
<dbReference type="Proteomes" id="UP000887565">
    <property type="component" value="Unplaced"/>
</dbReference>
<dbReference type="AlphaFoldDB" id="A0A915KLS7"/>
<organism evidence="1 2">
    <name type="scientific">Romanomermis culicivorax</name>
    <name type="common">Nematode worm</name>
    <dbReference type="NCBI Taxonomy" id="13658"/>
    <lineage>
        <taxon>Eukaryota</taxon>
        <taxon>Metazoa</taxon>
        <taxon>Ecdysozoa</taxon>
        <taxon>Nematoda</taxon>
        <taxon>Enoplea</taxon>
        <taxon>Dorylaimia</taxon>
        <taxon>Mermithida</taxon>
        <taxon>Mermithoidea</taxon>
        <taxon>Mermithidae</taxon>
        <taxon>Romanomermis</taxon>
    </lineage>
</organism>
<accession>A0A915KLS7</accession>
<sequence>METDPDLIREYEALGGYLSSDLSDTEPTTAQTSYAPRFTRNDPLQEPATFTGDIGLQHIKLFPYSFDSINQMNSSRIANNISPILYYFLPSTIEEGRQIKAEIQQHLQWLKIDNKLVKRITGDGPNPSTKHRNNTALGTLILHIPHSISNEKMDYMCNCFNIVPIIFEETGLKRRSEGDNITVDKRCQENCWFFETMHCKWESLCLRDPFLLTNCNGGDENLP</sequence>
<protein>
    <submittedName>
        <fullName evidence="2">Uncharacterized protein</fullName>
    </submittedName>
</protein>